<dbReference type="Pfam" id="PF13174">
    <property type="entry name" value="TPR_6"/>
    <property type="match status" value="1"/>
</dbReference>
<dbReference type="Pfam" id="PF13429">
    <property type="entry name" value="TPR_15"/>
    <property type="match status" value="1"/>
</dbReference>
<accession>A0A0H5Q330</accession>
<organism evidence="1">
    <name type="scientific">uncultured prokaryote</name>
    <dbReference type="NCBI Taxonomy" id="198431"/>
    <lineage>
        <taxon>unclassified sequences</taxon>
        <taxon>environmental samples</taxon>
    </lineage>
</organism>
<reference evidence="1" key="2">
    <citation type="submission" date="2015-07" db="EMBL/GenBank/DDBJ databases">
        <title>Plasmids, circular viruses and viroids from rat gut.</title>
        <authorList>
            <person name="Jorgensen T.J."/>
            <person name="Hansen M.A."/>
            <person name="Xu Z."/>
            <person name="Tabak M.A."/>
            <person name="Sorensen S.J."/>
            <person name="Hansen L.H."/>
        </authorList>
    </citation>
    <scope>NUCLEOTIDE SEQUENCE</scope>
    <source>
        <strain evidence="1">RGFK0770</strain>
    </source>
</reference>
<dbReference type="AlphaFoldDB" id="A0A0H5Q330"/>
<protein>
    <submittedName>
        <fullName evidence="1">Uncharacterized protein</fullName>
    </submittedName>
</protein>
<dbReference type="GO" id="GO:0000030">
    <property type="term" value="F:mannosyltransferase activity"/>
    <property type="evidence" value="ECO:0007669"/>
    <property type="project" value="TreeGrafter"/>
</dbReference>
<name>A0A0H5Q330_9ZZZZ</name>
<dbReference type="InterPro" id="IPR019734">
    <property type="entry name" value="TPR_rpt"/>
</dbReference>
<dbReference type="EMBL" id="LN853379">
    <property type="protein sequence ID" value="CRY95790.1"/>
    <property type="molecule type" value="Genomic_DNA"/>
</dbReference>
<dbReference type="InterPro" id="IPR011990">
    <property type="entry name" value="TPR-like_helical_dom_sf"/>
</dbReference>
<dbReference type="PANTHER" id="PTHR44216">
    <property type="entry name" value="PROTEIN O-MANNOSYL-TRANSFERASE TMTC2"/>
    <property type="match status" value="1"/>
</dbReference>
<dbReference type="PANTHER" id="PTHR44216:SF3">
    <property type="entry name" value="PROTEIN O-MANNOSYL-TRANSFERASE TMTC2"/>
    <property type="match status" value="1"/>
</dbReference>
<dbReference type="GO" id="GO:0035269">
    <property type="term" value="P:protein O-linked glycosylation via mannose"/>
    <property type="evidence" value="ECO:0007669"/>
    <property type="project" value="TreeGrafter"/>
</dbReference>
<reference evidence="1" key="1">
    <citation type="submission" date="2015-06" db="EMBL/GenBank/DDBJ databases">
        <authorList>
            <person name="Joergensen T."/>
        </authorList>
    </citation>
    <scope>NUCLEOTIDE SEQUENCE</scope>
    <source>
        <strain evidence="1">RGFK0770</strain>
    </source>
</reference>
<sequence>MTKFNILRRQNRAEEAFKSLEEYNEEYASPQVLTMLGDYAMGMYDDSLALARYDAALGIDSDFAPAMLGKAEAYRVIRNYPAYFKLVNKFAGSRNVPVSAKADYFQAVVRQADKKFLKSFKDQYDTTFDVSLKVHPEDSAMLQAAGLYYFMTDRSDLAIKSFRKVRDLHPDSPVSYADYIQLLIYDKNWQAVVAASDSAFVKFPNIPSFLEMANVGQFNLENYEGIIANCKKMLACAPNDSSVFVSALSTMGDMYHQLGDKKKAFSAYNMLLKRVPDYAPVLNNYAYYLSVEGKNLKKAYLMSKKTIEMEPDNATYLDTFGWILYLQGKPEEAKPYFKHAMLYGGKDSATVLEHYAKVLEAVGDDDLAKVYYQQAVSKRKEGKE</sequence>
<dbReference type="InterPro" id="IPR052384">
    <property type="entry name" value="TMTC_O-mannosyltransferase"/>
</dbReference>
<dbReference type="Gene3D" id="1.25.40.10">
    <property type="entry name" value="Tetratricopeptide repeat domain"/>
    <property type="match status" value="3"/>
</dbReference>
<evidence type="ECO:0000313" key="1">
    <source>
        <dbReference type="EMBL" id="CRY95790.1"/>
    </source>
</evidence>
<proteinExistence type="predicted"/>
<dbReference type="PROSITE" id="PS50005">
    <property type="entry name" value="TPR"/>
    <property type="match status" value="2"/>
</dbReference>
<dbReference type="SUPFAM" id="SSF48452">
    <property type="entry name" value="TPR-like"/>
    <property type="match status" value="1"/>
</dbReference>
<dbReference type="SMART" id="SM00028">
    <property type="entry name" value="TPR"/>
    <property type="match status" value="5"/>
</dbReference>